<dbReference type="PANTHER" id="PTHR48107">
    <property type="entry name" value="NADPH-DEPENDENT ALDEHYDE REDUCTASE-LIKE PROTEIN, CHLOROPLASTIC-RELATED"/>
    <property type="match status" value="1"/>
</dbReference>
<dbReference type="Gene3D" id="3.40.50.720">
    <property type="entry name" value="NAD(P)-binding Rossmann-like Domain"/>
    <property type="match status" value="1"/>
</dbReference>
<proteinExistence type="inferred from homology"/>
<dbReference type="Pfam" id="PF00106">
    <property type="entry name" value="adh_short"/>
    <property type="match status" value="1"/>
</dbReference>
<evidence type="ECO:0000313" key="3">
    <source>
        <dbReference type="EMBL" id="KOY62568.1"/>
    </source>
</evidence>
<dbReference type="InterPro" id="IPR036291">
    <property type="entry name" value="NAD(P)-bd_dom_sf"/>
</dbReference>
<dbReference type="PANTHER" id="PTHR48107:SF7">
    <property type="entry name" value="RE15974P"/>
    <property type="match status" value="1"/>
</dbReference>
<dbReference type="EMBL" id="LJCS01000015">
    <property type="protein sequence ID" value="KOY62568.1"/>
    <property type="molecule type" value="Genomic_DNA"/>
</dbReference>
<dbReference type="InterPro" id="IPR002347">
    <property type="entry name" value="SDR_fam"/>
</dbReference>
<dbReference type="SUPFAM" id="SSF51735">
    <property type="entry name" value="NAD(P)-binding Rossmann-fold domains"/>
    <property type="match status" value="1"/>
</dbReference>
<evidence type="ECO:0000256" key="2">
    <source>
        <dbReference type="ARBA" id="ARBA00023002"/>
    </source>
</evidence>
<reference evidence="3 4" key="1">
    <citation type="submission" date="2015-09" db="EMBL/GenBank/DDBJ databases">
        <title>Draft genome sequence and assembly of Photorhabdus sp. VMG, a bacterial symbiont associated with Heterorhabditis zealandica.</title>
        <authorList>
            <person name="Naidoo S."/>
            <person name="Featherston J."/>
            <person name="Mothupi B."/>
            <person name="Gray V.M."/>
        </authorList>
    </citation>
    <scope>NUCLEOTIDE SEQUENCE [LARGE SCALE GENOMIC DNA]</scope>
    <source>
        <strain evidence="3 4">VMG</strain>
    </source>
</reference>
<evidence type="ECO:0000313" key="4">
    <source>
        <dbReference type="Proteomes" id="UP000037727"/>
    </source>
</evidence>
<name>A0ABR5KDA0_9GAMM</name>
<evidence type="ECO:0008006" key="5">
    <source>
        <dbReference type="Google" id="ProtNLM"/>
    </source>
</evidence>
<gene>
    <name evidence="3" type="ORF">AM629_07805</name>
</gene>
<keyword evidence="4" id="KW-1185">Reference proteome</keyword>
<keyword evidence="2" id="KW-0560">Oxidoreductase</keyword>
<comment type="similarity">
    <text evidence="1">Belongs to the short-chain dehydrogenases/reductases (SDR) family.</text>
</comment>
<sequence length="101" mass="11298">MQKITLITGGSRGIGRATAFYLAEKGHHIGIGYHTNQDQAQEVTEIIHNMGGKAIAIQVNIADEKQVIELFQRTDKELGCIYPIDFKMHRDGKGANPREHR</sequence>
<dbReference type="Proteomes" id="UP000037727">
    <property type="component" value="Unassembled WGS sequence"/>
</dbReference>
<evidence type="ECO:0000256" key="1">
    <source>
        <dbReference type="ARBA" id="ARBA00006484"/>
    </source>
</evidence>
<comment type="caution">
    <text evidence="3">The sequence shown here is derived from an EMBL/GenBank/DDBJ whole genome shotgun (WGS) entry which is preliminary data.</text>
</comment>
<accession>A0ABR5KDA0</accession>
<protein>
    <recommendedName>
        <fullName evidence="5">SDR family NAD(P)-dependent oxidoreductase</fullName>
    </recommendedName>
</protein>
<organism evidence="3 4">
    <name type="scientific">Photorhabdus heterorhabditis</name>
    <dbReference type="NCBI Taxonomy" id="880156"/>
    <lineage>
        <taxon>Bacteria</taxon>
        <taxon>Pseudomonadati</taxon>
        <taxon>Pseudomonadota</taxon>
        <taxon>Gammaproteobacteria</taxon>
        <taxon>Enterobacterales</taxon>
        <taxon>Morganellaceae</taxon>
        <taxon>Photorhabdus</taxon>
    </lineage>
</organism>